<evidence type="ECO:0000313" key="3">
    <source>
        <dbReference type="Proteomes" id="UP000220836"/>
    </source>
</evidence>
<sequence length="70" mass="8090">MSHVFEEMEKNPVRIFACKNCSHRLRFGSNSCGACYAKATILNRRIIAFLLLIFLTIFPFLIFVTLTIFT</sequence>
<keyword evidence="1" id="KW-0812">Transmembrane</keyword>
<keyword evidence="1" id="KW-0472">Membrane</keyword>
<gene>
    <name evidence="2" type="ORF">PEV8663_02252</name>
</gene>
<name>A0A238KH19_9RHOB</name>
<protein>
    <submittedName>
        <fullName evidence="2">Uncharacterized protein</fullName>
    </submittedName>
</protein>
<accession>A0A238KH19</accession>
<dbReference type="Proteomes" id="UP000220836">
    <property type="component" value="Unassembled WGS sequence"/>
</dbReference>
<keyword evidence="1" id="KW-1133">Transmembrane helix</keyword>
<proteinExistence type="predicted"/>
<evidence type="ECO:0000313" key="2">
    <source>
        <dbReference type="EMBL" id="SMX41356.1"/>
    </source>
</evidence>
<reference evidence="2 3" key="1">
    <citation type="submission" date="2017-05" db="EMBL/GenBank/DDBJ databases">
        <authorList>
            <person name="Song R."/>
            <person name="Chenine A.L."/>
            <person name="Ruprecht R.M."/>
        </authorList>
    </citation>
    <scope>NUCLEOTIDE SEQUENCE [LARGE SCALE GENOMIC DNA]</scope>
    <source>
        <strain evidence="2 3">CECT 8663</strain>
    </source>
</reference>
<organism evidence="2 3">
    <name type="scientific">Pelagimonas varians</name>
    <dbReference type="NCBI Taxonomy" id="696760"/>
    <lineage>
        <taxon>Bacteria</taxon>
        <taxon>Pseudomonadati</taxon>
        <taxon>Pseudomonadota</taxon>
        <taxon>Alphaproteobacteria</taxon>
        <taxon>Rhodobacterales</taxon>
        <taxon>Roseobacteraceae</taxon>
        <taxon>Pelagimonas</taxon>
    </lineage>
</organism>
<keyword evidence="3" id="KW-1185">Reference proteome</keyword>
<feature type="transmembrane region" description="Helical" evidence="1">
    <location>
        <begin position="46"/>
        <end position="69"/>
    </location>
</feature>
<dbReference type="AlphaFoldDB" id="A0A238KH19"/>
<evidence type="ECO:0000256" key="1">
    <source>
        <dbReference type="SAM" id="Phobius"/>
    </source>
</evidence>
<dbReference type="EMBL" id="FXYH01000007">
    <property type="protein sequence ID" value="SMX41356.1"/>
    <property type="molecule type" value="Genomic_DNA"/>
</dbReference>